<keyword evidence="2" id="KW-1185">Reference proteome</keyword>
<evidence type="ECO:0000313" key="1">
    <source>
        <dbReference type="EMBL" id="MFD2541323.1"/>
    </source>
</evidence>
<organism evidence="1 2">
    <name type="scientific">Lacinutrix gracilariae</name>
    <dbReference type="NCBI Taxonomy" id="1747198"/>
    <lineage>
        <taxon>Bacteria</taxon>
        <taxon>Pseudomonadati</taxon>
        <taxon>Bacteroidota</taxon>
        <taxon>Flavobacteriia</taxon>
        <taxon>Flavobacteriales</taxon>
        <taxon>Flavobacteriaceae</taxon>
        <taxon>Lacinutrix</taxon>
    </lineage>
</organism>
<evidence type="ECO:0008006" key="3">
    <source>
        <dbReference type="Google" id="ProtNLM"/>
    </source>
</evidence>
<dbReference type="Gene3D" id="3.10.450.410">
    <property type="match status" value="1"/>
</dbReference>
<dbReference type="RefSeq" id="WP_379900917.1">
    <property type="nucleotide sequence ID" value="NZ_JBHULM010000007.1"/>
</dbReference>
<dbReference type="Proteomes" id="UP001597467">
    <property type="component" value="Unassembled WGS sequence"/>
</dbReference>
<reference evidence="2" key="1">
    <citation type="journal article" date="2019" name="Int. J. Syst. Evol. Microbiol.">
        <title>The Global Catalogue of Microorganisms (GCM) 10K type strain sequencing project: providing services to taxonomists for standard genome sequencing and annotation.</title>
        <authorList>
            <consortium name="The Broad Institute Genomics Platform"/>
            <consortium name="The Broad Institute Genome Sequencing Center for Infectious Disease"/>
            <person name="Wu L."/>
            <person name="Ma J."/>
        </authorList>
    </citation>
    <scope>NUCLEOTIDE SEQUENCE [LARGE SCALE GENOMIC DNA]</scope>
    <source>
        <strain evidence="2">KCTC 42808</strain>
    </source>
</reference>
<comment type="caution">
    <text evidence="1">The sequence shown here is derived from an EMBL/GenBank/DDBJ whole genome shotgun (WGS) entry which is preliminary data.</text>
</comment>
<dbReference type="PROSITE" id="PS51257">
    <property type="entry name" value="PROKAR_LIPOPROTEIN"/>
    <property type="match status" value="1"/>
</dbReference>
<accession>A0ABW5JZU0</accession>
<dbReference type="EMBL" id="JBHULM010000007">
    <property type="protein sequence ID" value="MFD2541323.1"/>
    <property type="molecule type" value="Genomic_DNA"/>
</dbReference>
<gene>
    <name evidence="1" type="ORF">ACFSSB_03265</name>
</gene>
<name>A0ABW5JZU0_9FLAO</name>
<protein>
    <recommendedName>
        <fullName evidence="3">DUF4348 domain-containing protein</fullName>
    </recommendedName>
</protein>
<proteinExistence type="predicted"/>
<evidence type="ECO:0000313" key="2">
    <source>
        <dbReference type="Proteomes" id="UP001597467"/>
    </source>
</evidence>
<sequence length="160" mass="18839">MKIRILLILLILISACKQNKKDTQAVIITDKSKSELNNKTEIIIPENIDSEFKLFLNFFNKDSTFQISRVDFPIKIKDFQKVEFELNERIVNQSEYVLKKISVNKTSEKEDFREYEQTIIIENENALIEINGIENGIAIEYEFKKINGKWKLITWTDQST</sequence>